<dbReference type="OrthoDB" id="6611988at2759"/>
<evidence type="ECO:0000313" key="2">
    <source>
        <dbReference type="EMBL" id="CAG5018041.1"/>
    </source>
</evidence>
<dbReference type="AlphaFoldDB" id="A0A8S3XFX6"/>
<dbReference type="InterPro" id="IPR057191">
    <property type="entry name" value="DUF7869"/>
</dbReference>
<dbReference type="Pfam" id="PF25273">
    <property type="entry name" value="DUF7869"/>
    <property type="match status" value="1"/>
</dbReference>
<protein>
    <submittedName>
        <fullName evidence="2">(apollo) hypothetical protein</fullName>
    </submittedName>
</protein>
<dbReference type="EMBL" id="CAJQZP010001125">
    <property type="protein sequence ID" value="CAG5018041.1"/>
    <property type="molecule type" value="Genomic_DNA"/>
</dbReference>
<evidence type="ECO:0000313" key="3">
    <source>
        <dbReference type="Proteomes" id="UP000691718"/>
    </source>
</evidence>
<sequence length="211" mass="24286">MNLSFKKPSVDTCSKCDRINMKLKYAFVDQATNLKTLKEHQEAFKAAYEEKKANKQLAQSSEVVAVITFDLQQCLPTTYLQTNVAFYKRQLWTFNLTIHDLKTNKAFCYMWPECEGNRGANDIASCLYDFIINQLPNLHPNAKKLIMFSDSCFGQNKNSIVTTMLMLVTRLSPQLQFIEHKFLVPGHTHMEADTDHALIERIYTCQEIGTN</sequence>
<accession>A0A8S3XFX6</accession>
<keyword evidence="3" id="KW-1185">Reference proteome</keyword>
<gene>
    <name evidence="2" type="ORF">PAPOLLO_LOCUS16783</name>
</gene>
<dbReference type="Proteomes" id="UP000691718">
    <property type="component" value="Unassembled WGS sequence"/>
</dbReference>
<dbReference type="PANTHER" id="PTHR10773">
    <property type="entry name" value="DNA-DIRECTED RNA POLYMERASES I, II, AND III SUBUNIT RPABC2"/>
    <property type="match status" value="1"/>
</dbReference>
<feature type="domain" description="DUF7869" evidence="1">
    <location>
        <begin position="104"/>
        <end position="199"/>
    </location>
</feature>
<proteinExistence type="predicted"/>
<comment type="caution">
    <text evidence="2">The sequence shown here is derived from an EMBL/GenBank/DDBJ whole genome shotgun (WGS) entry which is preliminary data.</text>
</comment>
<reference evidence="2" key="1">
    <citation type="submission" date="2021-04" db="EMBL/GenBank/DDBJ databases">
        <authorList>
            <person name="Tunstrom K."/>
        </authorList>
    </citation>
    <scope>NUCLEOTIDE SEQUENCE</scope>
</reference>
<dbReference type="PANTHER" id="PTHR10773:SF19">
    <property type="match status" value="1"/>
</dbReference>
<name>A0A8S3XFX6_PARAO</name>
<evidence type="ECO:0000259" key="1">
    <source>
        <dbReference type="Pfam" id="PF25273"/>
    </source>
</evidence>
<organism evidence="2 3">
    <name type="scientific">Parnassius apollo</name>
    <name type="common">Apollo butterfly</name>
    <name type="synonym">Papilio apollo</name>
    <dbReference type="NCBI Taxonomy" id="110799"/>
    <lineage>
        <taxon>Eukaryota</taxon>
        <taxon>Metazoa</taxon>
        <taxon>Ecdysozoa</taxon>
        <taxon>Arthropoda</taxon>
        <taxon>Hexapoda</taxon>
        <taxon>Insecta</taxon>
        <taxon>Pterygota</taxon>
        <taxon>Neoptera</taxon>
        <taxon>Endopterygota</taxon>
        <taxon>Lepidoptera</taxon>
        <taxon>Glossata</taxon>
        <taxon>Ditrysia</taxon>
        <taxon>Papilionoidea</taxon>
        <taxon>Papilionidae</taxon>
        <taxon>Parnassiinae</taxon>
        <taxon>Parnassini</taxon>
        <taxon>Parnassius</taxon>
        <taxon>Parnassius</taxon>
    </lineage>
</organism>